<comment type="caution">
    <text evidence="2">The sequence shown here is derived from an EMBL/GenBank/DDBJ whole genome shotgun (WGS) entry which is preliminary data.</text>
</comment>
<feature type="transmembrane region" description="Helical" evidence="1">
    <location>
        <begin position="12"/>
        <end position="30"/>
    </location>
</feature>
<keyword evidence="1" id="KW-1133">Transmembrane helix</keyword>
<dbReference type="Proteomes" id="UP001494902">
    <property type="component" value="Unassembled WGS sequence"/>
</dbReference>
<reference evidence="2 3" key="1">
    <citation type="submission" date="2024-03" db="EMBL/GenBank/DDBJ databases">
        <title>Draft genome sequence of Pseudonocardia nematodicida JCM 31783.</title>
        <authorList>
            <person name="Butdee W."/>
            <person name="Duangmal K."/>
        </authorList>
    </citation>
    <scope>NUCLEOTIDE SEQUENCE [LARGE SCALE GENOMIC DNA]</scope>
    <source>
        <strain evidence="2 3">JCM 31783</strain>
    </source>
</reference>
<feature type="transmembrane region" description="Helical" evidence="1">
    <location>
        <begin position="36"/>
        <end position="56"/>
    </location>
</feature>
<evidence type="ECO:0000313" key="3">
    <source>
        <dbReference type="Proteomes" id="UP001494902"/>
    </source>
</evidence>
<evidence type="ECO:0000256" key="1">
    <source>
        <dbReference type="SAM" id="Phobius"/>
    </source>
</evidence>
<proteinExistence type="predicted"/>
<dbReference type="EMBL" id="JBEDNQ010000004">
    <property type="protein sequence ID" value="MEQ3551163.1"/>
    <property type="molecule type" value="Genomic_DNA"/>
</dbReference>
<evidence type="ECO:0000313" key="2">
    <source>
        <dbReference type="EMBL" id="MEQ3551163.1"/>
    </source>
</evidence>
<keyword evidence="3" id="KW-1185">Reference proteome</keyword>
<sequence length="145" mass="15780">MTKILTKKRARFLRKFWGYLLLPIIGIAIWSVQVGAAPIAIMSGVAALYMFFQAPVPCGAPIRKRYRDSEQEYCRRNARGLLGGCNQNVQHKWANAKLLASRSKWGEFLRNVMSNGKGVAAGVSALAACLSTLIAAGALLVSLVN</sequence>
<feature type="transmembrane region" description="Helical" evidence="1">
    <location>
        <begin position="119"/>
        <end position="144"/>
    </location>
</feature>
<dbReference type="RefSeq" id="WP_349298229.1">
    <property type="nucleotide sequence ID" value="NZ_JBEDNQ010000004.1"/>
</dbReference>
<organism evidence="2 3">
    <name type="scientific">Pseudonocardia nematodicida</name>
    <dbReference type="NCBI Taxonomy" id="1206997"/>
    <lineage>
        <taxon>Bacteria</taxon>
        <taxon>Bacillati</taxon>
        <taxon>Actinomycetota</taxon>
        <taxon>Actinomycetes</taxon>
        <taxon>Pseudonocardiales</taxon>
        <taxon>Pseudonocardiaceae</taxon>
        <taxon>Pseudonocardia</taxon>
    </lineage>
</organism>
<protein>
    <submittedName>
        <fullName evidence="2">Uncharacterized protein</fullName>
    </submittedName>
</protein>
<keyword evidence="1" id="KW-0812">Transmembrane</keyword>
<accession>A0ABV1KCT4</accession>
<keyword evidence="1" id="KW-0472">Membrane</keyword>
<gene>
    <name evidence="2" type="ORF">WIS52_11840</name>
</gene>
<name>A0ABV1KCT4_9PSEU</name>